<dbReference type="InterPro" id="IPR001708">
    <property type="entry name" value="YidC/ALB3/OXA1/COX18"/>
</dbReference>
<evidence type="ECO:0000256" key="11">
    <source>
        <dbReference type="ARBA" id="ARBA00025034"/>
    </source>
</evidence>
<evidence type="ECO:0000256" key="8">
    <source>
        <dbReference type="ARBA" id="ARBA00022989"/>
    </source>
</evidence>
<evidence type="ECO:0000256" key="3">
    <source>
        <dbReference type="ARBA" id="ARBA00015325"/>
    </source>
</evidence>
<keyword evidence="20" id="KW-1185">Reference proteome</keyword>
<feature type="transmembrane region" description="Helical" evidence="17">
    <location>
        <begin position="177"/>
        <end position="201"/>
    </location>
</feature>
<evidence type="ECO:0000256" key="17">
    <source>
        <dbReference type="SAM" id="Phobius"/>
    </source>
</evidence>
<dbReference type="Proteomes" id="UP000635606">
    <property type="component" value="Unassembled WGS sequence"/>
</dbReference>
<dbReference type="GO" id="GO:0005886">
    <property type="term" value="C:plasma membrane"/>
    <property type="evidence" value="ECO:0007669"/>
    <property type="project" value="UniProtKB-SubCell"/>
</dbReference>
<dbReference type="AlphaFoldDB" id="A0A8J4E9C7"/>
<proteinExistence type="inferred from homology"/>
<evidence type="ECO:0000256" key="5">
    <source>
        <dbReference type="ARBA" id="ARBA00022475"/>
    </source>
</evidence>
<evidence type="ECO:0000313" key="20">
    <source>
        <dbReference type="Proteomes" id="UP000635606"/>
    </source>
</evidence>
<feature type="domain" description="Membrane insertase YidC/Oxa/ALB C-terminal" evidence="18">
    <location>
        <begin position="39"/>
        <end position="215"/>
    </location>
</feature>
<name>A0A8J4E9C7_9ACTN</name>
<evidence type="ECO:0000256" key="7">
    <source>
        <dbReference type="ARBA" id="ARBA00022927"/>
    </source>
</evidence>
<keyword evidence="5" id="KW-1003">Cell membrane</keyword>
<keyword evidence="8 17" id="KW-1133">Transmembrane helix</keyword>
<dbReference type="RefSeq" id="WP_239159987.1">
    <property type="nucleotide sequence ID" value="NZ_BOPH01000017.1"/>
</dbReference>
<dbReference type="InterPro" id="IPR028055">
    <property type="entry name" value="YidC/Oxa/ALB_C"/>
</dbReference>
<dbReference type="GO" id="GO:0015031">
    <property type="term" value="P:protein transport"/>
    <property type="evidence" value="ECO:0007669"/>
    <property type="project" value="UniProtKB-KW"/>
</dbReference>
<dbReference type="GO" id="GO:0051205">
    <property type="term" value="P:protein insertion into membrane"/>
    <property type="evidence" value="ECO:0007669"/>
    <property type="project" value="TreeGrafter"/>
</dbReference>
<comment type="subcellular location">
    <subcellularLocation>
        <location evidence="1">Cell membrane</location>
        <topology evidence="1">Multi-pass membrane protein</topology>
    </subcellularLocation>
    <subcellularLocation>
        <location evidence="16">Membrane</location>
        <topology evidence="16">Multi-pass membrane protein</topology>
    </subcellularLocation>
</comment>
<feature type="transmembrane region" description="Helical" evidence="17">
    <location>
        <begin position="144"/>
        <end position="165"/>
    </location>
</feature>
<dbReference type="Pfam" id="PF02096">
    <property type="entry name" value="60KD_IMP"/>
    <property type="match status" value="1"/>
</dbReference>
<evidence type="ECO:0000256" key="2">
    <source>
        <dbReference type="ARBA" id="ARBA00010527"/>
    </source>
</evidence>
<gene>
    <name evidence="19" type="ORF">Voc01_012260</name>
</gene>
<comment type="subunit">
    <text evidence="12">Interacts with the Sec translocase complex via SecD. Specifically interacts with transmembrane segments of nascent integral membrane proteins during membrane integration.</text>
</comment>
<evidence type="ECO:0000259" key="18">
    <source>
        <dbReference type="Pfam" id="PF02096"/>
    </source>
</evidence>
<sequence length="216" mass="22977">MSLTMPTFGPLDAAADVAYDLLSRLAAALAPIDGGAATVLAIVLFTAAVRFALIPLSKRQVRAAKAQADLLPRVRDLQQRYRTQPERLRTELARLYAEAGTNPLAPFLPALLQAPAFIVLYHVFTGTGALLSTTLFGVPLTAQGLAAGWVLAGLVGALLAVATVSARRSVRSGQPRWTLALPYLTVVPAVFMPVAAGFYLLTSVTWSAVEQVVLRR</sequence>
<evidence type="ECO:0000256" key="6">
    <source>
        <dbReference type="ARBA" id="ARBA00022692"/>
    </source>
</evidence>
<keyword evidence="9 17" id="KW-0472">Membrane</keyword>
<dbReference type="PANTHER" id="PTHR12428:SF65">
    <property type="entry name" value="CYTOCHROME C OXIDASE ASSEMBLY PROTEIN COX18, MITOCHONDRIAL"/>
    <property type="match status" value="1"/>
</dbReference>
<accession>A0A8J4E9C7</accession>
<keyword evidence="4" id="KW-0813">Transport</keyword>
<dbReference type="InterPro" id="IPR047196">
    <property type="entry name" value="YidC_ALB_C"/>
</dbReference>
<evidence type="ECO:0000313" key="19">
    <source>
        <dbReference type="EMBL" id="GIJ66309.1"/>
    </source>
</evidence>
<evidence type="ECO:0000256" key="4">
    <source>
        <dbReference type="ARBA" id="ARBA00022448"/>
    </source>
</evidence>
<protein>
    <recommendedName>
        <fullName evidence="3">Membrane protein insertase YidC</fullName>
    </recommendedName>
    <alternativeName>
        <fullName evidence="15">Foldase YidC</fullName>
    </alternativeName>
    <alternativeName>
        <fullName evidence="14">Membrane integrase YidC</fullName>
    </alternativeName>
    <alternativeName>
        <fullName evidence="13">Membrane protein YidC</fullName>
    </alternativeName>
</protein>
<evidence type="ECO:0000256" key="13">
    <source>
        <dbReference type="ARBA" id="ARBA00031538"/>
    </source>
</evidence>
<comment type="similarity">
    <text evidence="2">Belongs to the OXA1/ALB3/YidC family. Type 1 subfamily.</text>
</comment>
<evidence type="ECO:0000256" key="14">
    <source>
        <dbReference type="ARBA" id="ARBA00033245"/>
    </source>
</evidence>
<dbReference type="NCBIfam" id="TIGR03592">
    <property type="entry name" value="yidC_oxa1_cterm"/>
    <property type="match status" value="1"/>
</dbReference>
<evidence type="ECO:0000256" key="16">
    <source>
        <dbReference type="RuleBase" id="RU003945"/>
    </source>
</evidence>
<evidence type="ECO:0000256" key="1">
    <source>
        <dbReference type="ARBA" id="ARBA00004651"/>
    </source>
</evidence>
<dbReference type="EMBL" id="BOPH01000017">
    <property type="protein sequence ID" value="GIJ66309.1"/>
    <property type="molecule type" value="Genomic_DNA"/>
</dbReference>
<comment type="caution">
    <text evidence="19">The sequence shown here is derived from an EMBL/GenBank/DDBJ whole genome shotgun (WGS) entry which is preliminary data.</text>
</comment>
<evidence type="ECO:0000256" key="9">
    <source>
        <dbReference type="ARBA" id="ARBA00023136"/>
    </source>
</evidence>
<evidence type="ECO:0000256" key="10">
    <source>
        <dbReference type="ARBA" id="ARBA00023186"/>
    </source>
</evidence>
<keyword evidence="7" id="KW-0653">Protein transport</keyword>
<evidence type="ECO:0000256" key="15">
    <source>
        <dbReference type="ARBA" id="ARBA00033342"/>
    </source>
</evidence>
<dbReference type="GO" id="GO:0032977">
    <property type="term" value="F:membrane insertase activity"/>
    <property type="evidence" value="ECO:0007669"/>
    <property type="project" value="InterPro"/>
</dbReference>
<comment type="function">
    <text evidence="11">Required for the insertion and/or proper folding and/or complex formation of integral membrane proteins into the membrane. Involved in integration of membrane proteins that insert both dependently and independently of the Sec translocase complex, as well as at least some lipoproteins. Aids folding of multispanning membrane proteins.</text>
</comment>
<reference evidence="19" key="1">
    <citation type="submission" date="2021-01" db="EMBL/GenBank/DDBJ databases">
        <title>Whole genome shotgun sequence of Virgisporangium ochraceum NBRC 16418.</title>
        <authorList>
            <person name="Komaki H."/>
            <person name="Tamura T."/>
        </authorList>
    </citation>
    <scope>NUCLEOTIDE SEQUENCE</scope>
    <source>
        <strain evidence="19">NBRC 16418</strain>
    </source>
</reference>
<keyword evidence="10" id="KW-0143">Chaperone</keyword>
<feature type="transmembrane region" description="Helical" evidence="17">
    <location>
        <begin position="34"/>
        <end position="53"/>
    </location>
</feature>
<evidence type="ECO:0000256" key="12">
    <source>
        <dbReference type="ARBA" id="ARBA00026028"/>
    </source>
</evidence>
<organism evidence="19 20">
    <name type="scientific">Virgisporangium ochraceum</name>
    <dbReference type="NCBI Taxonomy" id="65505"/>
    <lineage>
        <taxon>Bacteria</taxon>
        <taxon>Bacillati</taxon>
        <taxon>Actinomycetota</taxon>
        <taxon>Actinomycetes</taxon>
        <taxon>Micromonosporales</taxon>
        <taxon>Micromonosporaceae</taxon>
        <taxon>Virgisporangium</taxon>
    </lineage>
</organism>
<dbReference type="PANTHER" id="PTHR12428">
    <property type="entry name" value="OXA1"/>
    <property type="match status" value="1"/>
</dbReference>
<dbReference type="CDD" id="cd20070">
    <property type="entry name" value="5TM_YidC_Alb3"/>
    <property type="match status" value="1"/>
</dbReference>
<keyword evidence="6 16" id="KW-0812">Transmembrane</keyword>